<comment type="caution">
    <text evidence="2">The sequence shown here is derived from an EMBL/GenBank/DDBJ whole genome shotgun (WGS) entry which is preliminary data.</text>
</comment>
<feature type="domain" description="Glycosyl transferase family 1" evidence="1">
    <location>
        <begin position="85"/>
        <end position="239"/>
    </location>
</feature>
<keyword evidence="3" id="KW-1185">Reference proteome</keyword>
<dbReference type="NCBIfam" id="TIGR04348">
    <property type="entry name" value="selenoneine biosynthesis selenosugar synthase SenB"/>
    <property type="match status" value="1"/>
</dbReference>
<dbReference type="PATRIC" id="fig|1429438.4.peg.4492"/>
<dbReference type="EMBL" id="AZHW01000685">
    <property type="protein sequence ID" value="ETW97269.1"/>
    <property type="molecule type" value="Genomic_DNA"/>
</dbReference>
<dbReference type="AlphaFoldDB" id="W4LH84"/>
<sequence length="269" mass="29778">MVALHARRSFPAIDTFHRQRPEQPLIVALTGTDLYGDLKTSAEAQQSLELASRLIVLQPKGIEELSPHLHAKTHVIYQSVVGPKQPPAKPKTTFDVCVLGHMRDVKDPFRTALASRLLPSSSRIRVLHVGKALSDDMEVAARAEADANPRYHWLGELQRWRARQVLARSHLMVLSSVMEGGANVISEALAVPVPVFASRISGSIGLLGPDYPGYFPVGDTQALAQLLEKAEHDTGFYQELNAWCRQLAPLVHPDRERESWRQLLADLAA</sequence>
<dbReference type="Proteomes" id="UP000019141">
    <property type="component" value="Unassembled WGS sequence"/>
</dbReference>
<dbReference type="HOGENOM" id="CLU_865465_0_0_7"/>
<dbReference type="GO" id="GO:0016757">
    <property type="term" value="F:glycosyltransferase activity"/>
    <property type="evidence" value="ECO:0007669"/>
    <property type="project" value="InterPro"/>
</dbReference>
<dbReference type="InterPro" id="IPR027627">
    <property type="entry name" value="Glycosyltransferase_put"/>
</dbReference>
<reference evidence="2 3" key="1">
    <citation type="journal article" date="2014" name="Nature">
        <title>An environmental bacterial taxon with a large and distinct metabolic repertoire.</title>
        <authorList>
            <person name="Wilson M.C."/>
            <person name="Mori T."/>
            <person name="Ruckert C."/>
            <person name="Uria A.R."/>
            <person name="Helf M.J."/>
            <person name="Takada K."/>
            <person name="Gernert C."/>
            <person name="Steffens U.A."/>
            <person name="Heycke N."/>
            <person name="Schmitt S."/>
            <person name="Rinke C."/>
            <person name="Helfrich E.J."/>
            <person name="Brachmann A.O."/>
            <person name="Gurgui C."/>
            <person name="Wakimoto T."/>
            <person name="Kracht M."/>
            <person name="Crusemann M."/>
            <person name="Hentschel U."/>
            <person name="Abe I."/>
            <person name="Matsunaga S."/>
            <person name="Kalinowski J."/>
            <person name="Takeyama H."/>
            <person name="Piel J."/>
        </authorList>
    </citation>
    <scope>NUCLEOTIDE SEQUENCE [LARGE SCALE GENOMIC DNA]</scope>
    <source>
        <strain evidence="3">TSY1</strain>
    </source>
</reference>
<dbReference type="Gene3D" id="3.40.50.2000">
    <property type="entry name" value="Glycogen Phosphorylase B"/>
    <property type="match status" value="2"/>
</dbReference>
<dbReference type="InterPro" id="IPR001296">
    <property type="entry name" value="Glyco_trans_1"/>
</dbReference>
<evidence type="ECO:0000313" key="3">
    <source>
        <dbReference type="Proteomes" id="UP000019141"/>
    </source>
</evidence>
<dbReference type="SUPFAM" id="SSF53756">
    <property type="entry name" value="UDP-Glycosyltransferase/glycogen phosphorylase"/>
    <property type="match status" value="1"/>
</dbReference>
<evidence type="ECO:0000259" key="1">
    <source>
        <dbReference type="Pfam" id="PF00534"/>
    </source>
</evidence>
<name>W4LH84_ENTF1</name>
<proteinExistence type="predicted"/>
<organism evidence="2 3">
    <name type="scientific">Entotheonella factor</name>
    <dbReference type="NCBI Taxonomy" id="1429438"/>
    <lineage>
        <taxon>Bacteria</taxon>
        <taxon>Pseudomonadati</taxon>
        <taxon>Nitrospinota/Tectimicrobiota group</taxon>
        <taxon>Candidatus Tectimicrobiota</taxon>
        <taxon>Candidatus Entotheonellia</taxon>
        <taxon>Candidatus Entotheonellales</taxon>
        <taxon>Candidatus Entotheonellaceae</taxon>
        <taxon>Candidatus Entotheonella</taxon>
    </lineage>
</organism>
<evidence type="ECO:0000313" key="2">
    <source>
        <dbReference type="EMBL" id="ETW97269.1"/>
    </source>
</evidence>
<protein>
    <recommendedName>
        <fullName evidence="1">Glycosyl transferase family 1 domain-containing protein</fullName>
    </recommendedName>
</protein>
<gene>
    <name evidence="2" type="ORF">ETSY1_23345</name>
</gene>
<dbReference type="Pfam" id="PF00534">
    <property type="entry name" value="Glycos_transf_1"/>
    <property type="match status" value="1"/>
</dbReference>
<accession>W4LH84</accession>